<gene>
    <name evidence="4" type="ORF">JRO89_XS03G0221000</name>
</gene>
<dbReference type="Gene3D" id="4.10.60.10">
    <property type="entry name" value="Zinc finger, CCHC-type"/>
    <property type="match status" value="1"/>
</dbReference>
<keyword evidence="1" id="KW-0862">Zinc</keyword>
<evidence type="ECO:0000259" key="3">
    <source>
        <dbReference type="PROSITE" id="PS50158"/>
    </source>
</evidence>
<feature type="compositionally biased region" description="Polar residues" evidence="2">
    <location>
        <begin position="179"/>
        <end position="191"/>
    </location>
</feature>
<evidence type="ECO:0000256" key="1">
    <source>
        <dbReference type="PROSITE-ProRule" id="PRU00047"/>
    </source>
</evidence>
<feature type="compositionally biased region" description="Polar residues" evidence="2">
    <location>
        <begin position="131"/>
        <end position="156"/>
    </location>
</feature>
<accession>A0ABQ8IB64</accession>
<feature type="compositionally biased region" description="Polar residues" evidence="2">
    <location>
        <begin position="428"/>
        <end position="437"/>
    </location>
</feature>
<dbReference type="EMBL" id="JAFEMO010000003">
    <property type="protein sequence ID" value="KAH7573886.1"/>
    <property type="molecule type" value="Genomic_DNA"/>
</dbReference>
<sequence>MEYARLIINYNGQWDKSAYGFYNYNGGSSKGMRVPKNLTHAELLERIISLVNVDLSEFEIKLKSVFQTSYRSPLVEINDDSDVEFLLCEDRVIPQVGITVVKRVDQSRRGADVQLPVHQTHVKCTHFASASKGNQVSGSMPATQPSQGTSTVQSTEIGEGCPTYYSDDPALNHFEPESSDTADGASSNHDFQPNMEHDSGPVEHGLGPDSGPAKHGPDLDSPNAVNKGHHNRATSGRVPFHIPGTAAFSIGDASTIDNRIYKKQLFPSKKELRRVLEMHALKENFDFRVRRSTTQRFEVSCSDIDCKWRLSAIKIGQGLNFQVRRYDSKHTCALDKTHRRRWQAKARKPGSKPRKPRKPVTGEQEVRQKQCGKCGELGHNRLKCKNLVLPESSSPPPPSVIPGDKRRKCRTCGGLGHNRQSCPLWEPPTSNENQKDC</sequence>
<organism evidence="4 5">
    <name type="scientific">Xanthoceras sorbifolium</name>
    <dbReference type="NCBI Taxonomy" id="99658"/>
    <lineage>
        <taxon>Eukaryota</taxon>
        <taxon>Viridiplantae</taxon>
        <taxon>Streptophyta</taxon>
        <taxon>Embryophyta</taxon>
        <taxon>Tracheophyta</taxon>
        <taxon>Spermatophyta</taxon>
        <taxon>Magnoliopsida</taxon>
        <taxon>eudicotyledons</taxon>
        <taxon>Gunneridae</taxon>
        <taxon>Pentapetalae</taxon>
        <taxon>rosids</taxon>
        <taxon>malvids</taxon>
        <taxon>Sapindales</taxon>
        <taxon>Sapindaceae</taxon>
        <taxon>Xanthoceroideae</taxon>
        <taxon>Xanthoceras</taxon>
    </lineage>
</organism>
<keyword evidence="1" id="KW-0863">Zinc-finger</keyword>
<comment type="caution">
    <text evidence="4">The sequence shown here is derived from an EMBL/GenBank/DDBJ whole genome shotgun (WGS) entry which is preliminary data.</text>
</comment>
<keyword evidence="5" id="KW-1185">Reference proteome</keyword>
<feature type="region of interest" description="Disordered" evidence="2">
    <location>
        <begin position="387"/>
        <end position="437"/>
    </location>
</feature>
<keyword evidence="1" id="KW-0479">Metal-binding</keyword>
<dbReference type="InterPro" id="IPR004332">
    <property type="entry name" value="Transposase_MuDR"/>
</dbReference>
<dbReference type="SMART" id="SM00343">
    <property type="entry name" value="ZnF_C2HC"/>
    <property type="match status" value="2"/>
</dbReference>
<feature type="compositionally biased region" description="Basic residues" evidence="2">
    <location>
        <begin position="337"/>
        <end position="358"/>
    </location>
</feature>
<protein>
    <recommendedName>
        <fullName evidence="3">CCHC-type domain-containing protein</fullName>
    </recommendedName>
</protein>
<evidence type="ECO:0000313" key="5">
    <source>
        <dbReference type="Proteomes" id="UP000827721"/>
    </source>
</evidence>
<proteinExistence type="predicted"/>
<dbReference type="PROSITE" id="PS50158">
    <property type="entry name" value="ZF_CCHC"/>
    <property type="match status" value="1"/>
</dbReference>
<evidence type="ECO:0000256" key="2">
    <source>
        <dbReference type="SAM" id="MobiDB-lite"/>
    </source>
</evidence>
<dbReference type="Pfam" id="PF03108">
    <property type="entry name" value="DBD_Tnp_Mut"/>
    <property type="match status" value="1"/>
</dbReference>
<evidence type="ECO:0000313" key="4">
    <source>
        <dbReference type="EMBL" id="KAH7573886.1"/>
    </source>
</evidence>
<dbReference type="InterPro" id="IPR001878">
    <property type="entry name" value="Znf_CCHC"/>
</dbReference>
<feature type="region of interest" description="Disordered" evidence="2">
    <location>
        <begin position="337"/>
        <end position="366"/>
    </location>
</feature>
<dbReference type="Proteomes" id="UP000827721">
    <property type="component" value="Unassembled WGS sequence"/>
</dbReference>
<feature type="region of interest" description="Disordered" evidence="2">
    <location>
        <begin position="131"/>
        <end position="241"/>
    </location>
</feature>
<reference evidence="4 5" key="1">
    <citation type="submission" date="2021-02" db="EMBL/GenBank/DDBJ databases">
        <title>Plant Genome Project.</title>
        <authorList>
            <person name="Zhang R.-G."/>
        </authorList>
    </citation>
    <scope>NUCLEOTIDE SEQUENCE [LARGE SCALE GENOMIC DNA]</scope>
    <source>
        <tissue evidence="4">Leaves</tissue>
    </source>
</reference>
<feature type="domain" description="CCHC-type" evidence="3">
    <location>
        <begin position="407"/>
        <end position="423"/>
    </location>
</feature>
<name>A0ABQ8IB64_9ROSI</name>